<dbReference type="Pfam" id="PF07690">
    <property type="entry name" value="MFS_1"/>
    <property type="match status" value="1"/>
</dbReference>
<dbReference type="RefSeq" id="WP_104507959.1">
    <property type="nucleotide sequence ID" value="NZ_JACIGC010000002.1"/>
</dbReference>
<name>A0A2S6N8A5_9HYPH</name>
<gene>
    <name evidence="4" type="ORF">CCR94_11280</name>
</gene>
<sequence>MTEAPLSSPLPPVEPAARPAGRLRPRDWLAVGAVDAAAHSMNSLGPFVVGGLIEELHFSATRMGVWSMTEMLAYAAAMFLLTPRAGRLSLPALACVAALLAATGQILSAVLDSYVLLVLLRVATGTGFGLLNTAVNVFAARTKNPDQAISFAMAIQTALFAAMGFALPKAGELAGRPGMFLALGVFVLALIPFMLLQPSGAPGRRPAPGLAPSRQPWPSLRHSLPMLAATALFTFGSLAIWPFTERIGLAAGIDRAGFGALTSLSNVLGFVACVGGGLLGARFGRTGPALLFLLASGAACFVQAAPPNAQAFAIAFVANYALWFLAYPALIGAACALDPVGRLPTLCTASWLLSQAAGSVLAGAAGDAGNYAAIGWLGLICCAGAAAVFLCVSLPLDRAARARRLRA</sequence>
<evidence type="ECO:0000256" key="2">
    <source>
        <dbReference type="ARBA" id="ARBA00022989"/>
    </source>
</evidence>
<dbReference type="GO" id="GO:0022857">
    <property type="term" value="F:transmembrane transporter activity"/>
    <property type="evidence" value="ECO:0007669"/>
    <property type="project" value="InterPro"/>
</dbReference>
<dbReference type="Proteomes" id="UP000239089">
    <property type="component" value="Unassembled WGS sequence"/>
</dbReference>
<keyword evidence="1" id="KW-0812">Transmembrane</keyword>
<dbReference type="InterPro" id="IPR036259">
    <property type="entry name" value="MFS_trans_sf"/>
</dbReference>
<protein>
    <recommendedName>
        <fullName evidence="6">MFS transporter</fullName>
    </recommendedName>
</protein>
<keyword evidence="3" id="KW-0472">Membrane</keyword>
<evidence type="ECO:0008006" key="6">
    <source>
        <dbReference type="Google" id="ProtNLM"/>
    </source>
</evidence>
<organism evidence="4 5">
    <name type="scientific">Rhodoblastus sphagnicola</name>
    <dbReference type="NCBI Taxonomy" id="333368"/>
    <lineage>
        <taxon>Bacteria</taxon>
        <taxon>Pseudomonadati</taxon>
        <taxon>Pseudomonadota</taxon>
        <taxon>Alphaproteobacteria</taxon>
        <taxon>Hyphomicrobiales</taxon>
        <taxon>Rhodoblastaceae</taxon>
        <taxon>Rhodoblastus</taxon>
    </lineage>
</organism>
<proteinExistence type="predicted"/>
<dbReference type="Gene3D" id="1.20.1250.20">
    <property type="entry name" value="MFS general substrate transporter like domains"/>
    <property type="match status" value="2"/>
</dbReference>
<dbReference type="SUPFAM" id="SSF103473">
    <property type="entry name" value="MFS general substrate transporter"/>
    <property type="match status" value="1"/>
</dbReference>
<evidence type="ECO:0000256" key="1">
    <source>
        <dbReference type="ARBA" id="ARBA00022692"/>
    </source>
</evidence>
<evidence type="ECO:0000313" key="4">
    <source>
        <dbReference type="EMBL" id="PPQ30839.1"/>
    </source>
</evidence>
<reference evidence="4 5" key="1">
    <citation type="journal article" date="2018" name="Arch. Microbiol.">
        <title>New insights into the metabolic potential of the phototrophic purple bacterium Rhodopila globiformis DSM 161(T) from its draft genome sequence and evidence for a vanadium-dependent nitrogenase.</title>
        <authorList>
            <person name="Imhoff J.F."/>
            <person name="Rahn T."/>
            <person name="Kunzel S."/>
            <person name="Neulinger S.C."/>
        </authorList>
    </citation>
    <scope>NUCLEOTIDE SEQUENCE [LARGE SCALE GENOMIC DNA]</scope>
    <source>
        <strain evidence="4 5">DSM 16996</strain>
    </source>
</reference>
<keyword evidence="2" id="KW-1133">Transmembrane helix</keyword>
<dbReference type="OrthoDB" id="7281050at2"/>
<dbReference type="EMBL" id="NHSJ01000071">
    <property type="protein sequence ID" value="PPQ30839.1"/>
    <property type="molecule type" value="Genomic_DNA"/>
</dbReference>
<comment type="caution">
    <text evidence="4">The sequence shown here is derived from an EMBL/GenBank/DDBJ whole genome shotgun (WGS) entry which is preliminary data.</text>
</comment>
<evidence type="ECO:0000313" key="5">
    <source>
        <dbReference type="Proteomes" id="UP000239089"/>
    </source>
</evidence>
<keyword evidence="5" id="KW-1185">Reference proteome</keyword>
<dbReference type="InterPro" id="IPR011701">
    <property type="entry name" value="MFS"/>
</dbReference>
<evidence type="ECO:0000256" key="3">
    <source>
        <dbReference type="ARBA" id="ARBA00023136"/>
    </source>
</evidence>
<accession>A0A2S6N8A5</accession>
<dbReference type="AlphaFoldDB" id="A0A2S6N8A5"/>